<dbReference type="RefSeq" id="WP_126691700.1">
    <property type="nucleotide sequence ID" value="NZ_RXOF01000001.1"/>
</dbReference>
<evidence type="ECO:0000313" key="3">
    <source>
        <dbReference type="EMBL" id="RTQ53773.1"/>
    </source>
</evidence>
<dbReference type="AlphaFoldDB" id="A0A431U955"/>
<dbReference type="Gene3D" id="1.20.144.10">
    <property type="entry name" value="Phosphatidic acid phosphatase type 2/haloperoxidase"/>
    <property type="match status" value="1"/>
</dbReference>
<dbReference type="Proteomes" id="UP000282184">
    <property type="component" value="Unassembled WGS sequence"/>
</dbReference>
<accession>A0A431U955</accession>
<name>A0A431U955_9BACT</name>
<feature type="transmembrane region" description="Helical" evidence="1">
    <location>
        <begin position="41"/>
        <end position="61"/>
    </location>
</feature>
<feature type="transmembrane region" description="Helical" evidence="1">
    <location>
        <begin position="156"/>
        <end position="173"/>
    </location>
</feature>
<sequence>MKDHLAYGLSVLLHPLLVPTYLLLLLGYVLPIGVGQPPLTLLLQVWLLTFVLPGLLIWLLARLGFITSVELPDRRQRTVPLLIAAACFAAATLLLAQVPLAGPLLSRLFGAITLSVLLTILITLSWKISAHGVGMGGAVGFLALLLPLPSPAGPAALGWWLIALLAAAAVAWARLQLRAHTPAQVAAGLALGTGVAVAVGLM</sequence>
<evidence type="ECO:0000256" key="1">
    <source>
        <dbReference type="SAM" id="Phobius"/>
    </source>
</evidence>
<organism evidence="3 4">
    <name type="scientific">Hymenobacter gummosus</name>
    <dbReference type="NCBI Taxonomy" id="1776032"/>
    <lineage>
        <taxon>Bacteria</taxon>
        <taxon>Pseudomonadati</taxon>
        <taxon>Bacteroidota</taxon>
        <taxon>Cytophagia</taxon>
        <taxon>Cytophagales</taxon>
        <taxon>Hymenobacteraceae</taxon>
        <taxon>Hymenobacter</taxon>
    </lineage>
</organism>
<dbReference type="InterPro" id="IPR000326">
    <property type="entry name" value="PAP2/HPO"/>
</dbReference>
<proteinExistence type="predicted"/>
<keyword evidence="4" id="KW-1185">Reference proteome</keyword>
<dbReference type="EMBL" id="RXOF01000001">
    <property type="protein sequence ID" value="RTQ53773.1"/>
    <property type="molecule type" value="Genomic_DNA"/>
</dbReference>
<keyword evidence="1" id="KW-1133">Transmembrane helix</keyword>
<feature type="transmembrane region" description="Helical" evidence="1">
    <location>
        <begin position="185"/>
        <end position="201"/>
    </location>
</feature>
<reference evidence="3 4" key="1">
    <citation type="submission" date="2018-12" db="EMBL/GenBank/DDBJ databases">
        <title>Hymenobacter gummosus sp. nov., isolated from a spring.</title>
        <authorList>
            <person name="Nie L."/>
        </authorList>
    </citation>
    <scope>NUCLEOTIDE SEQUENCE [LARGE SCALE GENOMIC DNA]</scope>
    <source>
        <strain evidence="3 4">KCTC 52166</strain>
    </source>
</reference>
<evidence type="ECO:0000313" key="4">
    <source>
        <dbReference type="Proteomes" id="UP000282184"/>
    </source>
</evidence>
<keyword evidence="1" id="KW-0472">Membrane</keyword>
<dbReference type="Pfam" id="PF01569">
    <property type="entry name" value="PAP2"/>
    <property type="match status" value="1"/>
</dbReference>
<keyword evidence="1" id="KW-0812">Transmembrane</keyword>
<comment type="caution">
    <text evidence="3">The sequence shown here is derived from an EMBL/GenBank/DDBJ whole genome shotgun (WGS) entry which is preliminary data.</text>
</comment>
<protein>
    <recommendedName>
        <fullName evidence="2">Phosphatidic acid phosphatase type 2/haloperoxidase domain-containing protein</fullName>
    </recommendedName>
</protein>
<feature type="transmembrane region" description="Helical" evidence="1">
    <location>
        <begin position="108"/>
        <end position="126"/>
    </location>
</feature>
<feature type="transmembrane region" description="Helical" evidence="1">
    <location>
        <begin position="81"/>
        <end position="102"/>
    </location>
</feature>
<evidence type="ECO:0000259" key="2">
    <source>
        <dbReference type="Pfam" id="PF01569"/>
    </source>
</evidence>
<gene>
    <name evidence="3" type="ORF">EJV47_03295</name>
</gene>
<feature type="transmembrane region" description="Helical" evidence="1">
    <location>
        <begin position="7"/>
        <end position="29"/>
    </location>
</feature>
<feature type="domain" description="Phosphatidic acid phosphatase type 2/haloperoxidase" evidence="2">
    <location>
        <begin position="128"/>
        <end position="199"/>
    </location>
</feature>
<feature type="transmembrane region" description="Helical" evidence="1">
    <location>
        <begin position="133"/>
        <end position="150"/>
    </location>
</feature>